<dbReference type="PANTHER" id="PTHR13137">
    <property type="entry name" value="DC11 ACN9 HOMOLOG"/>
    <property type="match status" value="1"/>
</dbReference>
<dbReference type="OMA" id="WQQTNEN"/>
<dbReference type="GO" id="GO:0006105">
    <property type="term" value="P:succinate metabolic process"/>
    <property type="evidence" value="ECO:0007669"/>
    <property type="project" value="TreeGrafter"/>
</dbReference>
<dbReference type="InterPro" id="IPR008381">
    <property type="entry name" value="SDHAF3/Sdh7"/>
</dbReference>
<evidence type="ECO:0000256" key="1">
    <source>
        <dbReference type="ARBA" id="ARBA00004305"/>
    </source>
</evidence>
<protein>
    <recommendedName>
        <fullName evidence="6">Succinate dehydrogenase assembly factor 3</fullName>
        <shortName evidence="6">SDH assembly factor 3</shortName>
        <shortName evidence="6">SDHAF3</shortName>
    </recommendedName>
</protein>
<comment type="subunit">
    <text evidence="6">Interacts with the iron-sulfur protein subunit within the SDH catalytic dimer.</text>
</comment>
<comment type="similarity">
    <text evidence="2 6">Belongs to the complex I LYR family. SDHAF3 subfamily.</text>
</comment>
<evidence type="ECO:0000256" key="2">
    <source>
        <dbReference type="ARBA" id="ARBA00006020"/>
    </source>
</evidence>
<gene>
    <name evidence="7" type="primary">106669683</name>
</gene>
<reference evidence="7" key="1">
    <citation type="submission" date="2022-01" db="UniProtKB">
        <authorList>
            <consortium name="EnsemblMetazoa"/>
        </authorList>
    </citation>
    <scope>IDENTIFICATION</scope>
</reference>
<dbReference type="CDD" id="cd20270">
    <property type="entry name" value="Complex1_LYR_SDHAF3_LYRM10"/>
    <property type="match status" value="1"/>
</dbReference>
<dbReference type="Pfam" id="PF13233">
    <property type="entry name" value="Complex1_LYR_2"/>
    <property type="match status" value="1"/>
</dbReference>
<accession>A0A8I6RYN8</accession>
<proteinExistence type="inferred from homology"/>
<sequence length="111" mass="12564">MSNAQHTLKVRFLYKTILRLHRGLPAELNIIGTAYVKDEFRRHKTCDAATAVKFLSGWADYAVMLAEQLGVKGPKTTSKLGKHINEDLLEQMSDEQVAQLYELMKTTKNPS</sequence>
<dbReference type="GO" id="GO:0005758">
    <property type="term" value="C:mitochondrial intermembrane space"/>
    <property type="evidence" value="ECO:0007669"/>
    <property type="project" value="TreeGrafter"/>
</dbReference>
<keyword evidence="3" id="KW-0809">Transit peptide</keyword>
<keyword evidence="5 6" id="KW-0143">Chaperone</keyword>
<evidence type="ECO:0000313" key="8">
    <source>
        <dbReference type="Proteomes" id="UP000494040"/>
    </source>
</evidence>
<evidence type="ECO:0000256" key="3">
    <source>
        <dbReference type="ARBA" id="ARBA00022946"/>
    </source>
</evidence>
<dbReference type="PANTHER" id="PTHR13137:SF6">
    <property type="entry name" value="SUCCINATE DEHYDROGENASE ASSEMBLY FACTOR 3, MITOCHONDRIAL"/>
    <property type="match status" value="1"/>
</dbReference>
<comment type="function">
    <text evidence="6">Plays an essential role in the assembly of succinate dehydrogenase (SDH), an enzyme complex (also referred to as respiratory complex II) that is a component of both the tricarboxylic acid (TCA) cycle and the mitochondrial electron transport chain, and which couples the oxidation of succinate to fumarate with the reduction of ubiquinone (coenzyme Q) to ubiquinol. Promotes maturation of the iron-sulfur protein subunit of the SDH catalytic dimer, protecting it from the deleterious effects of oxidants. May act together with SDHAF1.</text>
</comment>
<dbReference type="GO" id="GO:0034553">
    <property type="term" value="P:mitochondrial respiratory chain complex II assembly"/>
    <property type="evidence" value="ECO:0007669"/>
    <property type="project" value="UniProtKB-UniRule"/>
</dbReference>
<evidence type="ECO:0000256" key="6">
    <source>
        <dbReference type="RuleBase" id="RU368039"/>
    </source>
</evidence>
<dbReference type="KEGG" id="clec:106669683"/>
<dbReference type="Proteomes" id="UP000494040">
    <property type="component" value="Unassembled WGS sequence"/>
</dbReference>
<evidence type="ECO:0000313" key="7">
    <source>
        <dbReference type="EnsemblMetazoa" id="XP_014254812.1"/>
    </source>
</evidence>
<dbReference type="GO" id="GO:0005759">
    <property type="term" value="C:mitochondrial matrix"/>
    <property type="evidence" value="ECO:0007669"/>
    <property type="project" value="UniProtKB-SubCell"/>
</dbReference>
<organism evidence="7 8">
    <name type="scientific">Cimex lectularius</name>
    <name type="common">Bed bug</name>
    <name type="synonym">Acanthia lectularia</name>
    <dbReference type="NCBI Taxonomy" id="79782"/>
    <lineage>
        <taxon>Eukaryota</taxon>
        <taxon>Metazoa</taxon>
        <taxon>Ecdysozoa</taxon>
        <taxon>Arthropoda</taxon>
        <taxon>Hexapoda</taxon>
        <taxon>Insecta</taxon>
        <taxon>Pterygota</taxon>
        <taxon>Neoptera</taxon>
        <taxon>Paraneoptera</taxon>
        <taxon>Hemiptera</taxon>
        <taxon>Heteroptera</taxon>
        <taxon>Panheteroptera</taxon>
        <taxon>Cimicomorpha</taxon>
        <taxon>Cimicidae</taxon>
        <taxon>Cimex</taxon>
    </lineage>
</organism>
<dbReference type="OrthoDB" id="278329at2759"/>
<keyword evidence="4 6" id="KW-0496">Mitochondrion</keyword>
<keyword evidence="8" id="KW-1185">Reference proteome</keyword>
<dbReference type="AlphaFoldDB" id="A0A8I6RYN8"/>
<evidence type="ECO:0000256" key="5">
    <source>
        <dbReference type="ARBA" id="ARBA00023186"/>
    </source>
</evidence>
<comment type="subcellular location">
    <subcellularLocation>
        <location evidence="1 6">Mitochondrion matrix</location>
    </subcellularLocation>
</comment>
<evidence type="ECO:0000256" key="4">
    <source>
        <dbReference type="ARBA" id="ARBA00023128"/>
    </source>
</evidence>
<name>A0A8I6RYN8_CIMLE</name>
<dbReference type="EnsemblMetazoa" id="XM_014399326.2">
    <property type="protein sequence ID" value="XP_014254812.1"/>
    <property type="gene ID" value="LOC106669683"/>
</dbReference>